<gene>
    <name evidence="3" type="ORF">IPK02_08335</name>
</gene>
<accession>A0A935T9X1</accession>
<evidence type="ECO:0000256" key="1">
    <source>
        <dbReference type="SAM" id="Phobius"/>
    </source>
</evidence>
<evidence type="ECO:0000259" key="2">
    <source>
        <dbReference type="Pfam" id="PF13937"/>
    </source>
</evidence>
<dbReference type="EMBL" id="JADJOT010000008">
    <property type="protein sequence ID" value="MBK7953949.1"/>
    <property type="molecule type" value="Genomic_DNA"/>
</dbReference>
<dbReference type="Pfam" id="PF13937">
    <property type="entry name" value="DUF4212"/>
    <property type="match status" value="1"/>
</dbReference>
<reference evidence="3 4" key="1">
    <citation type="submission" date="2020-10" db="EMBL/GenBank/DDBJ databases">
        <title>Connecting structure to function with the recovery of over 1000 high-quality activated sludge metagenome-assembled genomes encoding full-length rRNA genes using long-read sequencing.</title>
        <authorList>
            <person name="Singleton C.M."/>
            <person name="Petriglieri F."/>
            <person name="Kristensen J.M."/>
            <person name="Kirkegaard R.H."/>
            <person name="Michaelsen T.Y."/>
            <person name="Andersen M.H."/>
            <person name="Karst S.M."/>
            <person name="Dueholm M.S."/>
            <person name="Nielsen P.H."/>
            <person name="Albertsen M."/>
        </authorList>
    </citation>
    <scope>NUCLEOTIDE SEQUENCE [LARGE SCALE GENOMIC DNA]</scope>
    <source>
        <strain evidence="3">Fred_18-Q3-R57-64_BAT3C.720</strain>
    </source>
</reference>
<proteinExistence type="predicted"/>
<dbReference type="AlphaFoldDB" id="A0A935T9X1"/>
<comment type="caution">
    <text evidence="3">The sequence shown here is derived from an EMBL/GenBank/DDBJ whole genome shotgun (WGS) entry which is preliminary data.</text>
</comment>
<keyword evidence="1" id="KW-0812">Transmembrane</keyword>
<sequence>MRHGRKQQDYWRRNLRMTASLLVIWFGVSFVVSYFARDLAEITLFGLPLGFYMGAQGAPVVYLLIVWWYARYMNHLDREYGVDDGDGEK</sequence>
<evidence type="ECO:0000313" key="4">
    <source>
        <dbReference type="Proteomes" id="UP000706151"/>
    </source>
</evidence>
<dbReference type="Proteomes" id="UP000706151">
    <property type="component" value="Unassembled WGS sequence"/>
</dbReference>
<keyword evidence="1" id="KW-0472">Membrane</keyword>
<protein>
    <submittedName>
        <fullName evidence="3">DUF4212 domain-containing protein</fullName>
    </submittedName>
</protein>
<feature type="transmembrane region" description="Helical" evidence="1">
    <location>
        <begin position="49"/>
        <end position="70"/>
    </location>
</feature>
<feature type="transmembrane region" description="Helical" evidence="1">
    <location>
        <begin position="21"/>
        <end position="37"/>
    </location>
</feature>
<name>A0A935T9X1_9PROT</name>
<dbReference type="NCBIfam" id="TIGR03647">
    <property type="entry name" value="Na_symport_sm"/>
    <property type="match status" value="1"/>
</dbReference>
<keyword evidence="1" id="KW-1133">Transmembrane helix</keyword>
<evidence type="ECO:0000313" key="3">
    <source>
        <dbReference type="EMBL" id="MBK7953949.1"/>
    </source>
</evidence>
<dbReference type="InterPro" id="IPR019886">
    <property type="entry name" value="Na_symporter_ssu"/>
</dbReference>
<feature type="domain" description="Sodium symporter small subunit" evidence="2">
    <location>
        <begin position="7"/>
        <end position="83"/>
    </location>
</feature>
<organism evidence="3 4">
    <name type="scientific">Candidatus Accumulibacter affinis</name>
    <dbReference type="NCBI Taxonomy" id="2954384"/>
    <lineage>
        <taxon>Bacteria</taxon>
        <taxon>Pseudomonadati</taxon>
        <taxon>Pseudomonadota</taxon>
        <taxon>Betaproteobacteria</taxon>
        <taxon>Candidatus Accumulibacter</taxon>
    </lineage>
</organism>